<feature type="transmembrane region" description="Helical" evidence="7">
    <location>
        <begin position="403"/>
        <end position="422"/>
    </location>
</feature>
<reference evidence="10" key="3">
    <citation type="submission" date="2022-05" db="EMBL/GenBank/DDBJ databases">
        <authorList>
            <person name="Kunte H.-J."/>
        </authorList>
    </citation>
    <scope>NUCLEOTIDE SEQUENCE</scope>
    <source>
        <strain evidence="10">G5</strain>
    </source>
</reference>
<reference evidence="9 11" key="1">
    <citation type="submission" date="2019-05" db="EMBL/GenBank/DDBJ databases">
        <title>Whole genome sequence analysis of Cupriavidus campinensis S14E4C strain.</title>
        <authorList>
            <person name="Abbaszade G."/>
            <person name="Szabo A."/>
            <person name="Toumi M."/>
            <person name="Toth E."/>
        </authorList>
    </citation>
    <scope>NUCLEOTIDE SEQUENCE [LARGE SCALE GENOMIC DNA]</scope>
    <source>
        <strain evidence="9 11">S14E4C</strain>
    </source>
</reference>
<keyword evidence="6 7" id="KW-0472">Membrane</keyword>
<feature type="transmembrane region" description="Helical" evidence="7">
    <location>
        <begin position="250"/>
        <end position="269"/>
    </location>
</feature>
<gene>
    <name evidence="9" type="ORF">FGG12_11580</name>
    <name evidence="10" type="ORF">M5D45_27100</name>
</gene>
<dbReference type="PANTHER" id="PTHR43045:SF1">
    <property type="entry name" value="SHIKIMATE TRANSPORTER"/>
    <property type="match status" value="1"/>
</dbReference>
<dbReference type="Pfam" id="PF07690">
    <property type="entry name" value="MFS_1"/>
    <property type="match status" value="1"/>
</dbReference>
<feature type="transmembrane region" description="Helical" evidence="7">
    <location>
        <begin position="373"/>
        <end position="397"/>
    </location>
</feature>
<dbReference type="KEGG" id="ccam:M5D45_27100"/>
<dbReference type="PANTHER" id="PTHR43045">
    <property type="entry name" value="SHIKIMATE TRANSPORTER"/>
    <property type="match status" value="1"/>
</dbReference>
<dbReference type="Proteomes" id="UP000318943">
    <property type="component" value="Unassembled WGS sequence"/>
</dbReference>
<feature type="domain" description="Major facilitator superfamily (MFS) profile" evidence="8">
    <location>
        <begin position="16"/>
        <end position="427"/>
    </location>
</feature>
<reference evidence="10" key="2">
    <citation type="journal article" date="2022" name="Microbiol. Resour. Announc.">
        <title>Genome Sequence of Cupriavidus campinensis Strain G5, a Member of a Bacterial Consortium Capable of Polyethylene Degradation.</title>
        <authorList>
            <person name="Schneider B."/>
            <person name="Pfeiffer F."/>
            <person name="Dyall-Smith M."/>
            <person name="Kunte H.J."/>
        </authorList>
    </citation>
    <scope>NUCLEOTIDE SEQUENCE</scope>
    <source>
        <strain evidence="10">G5</strain>
    </source>
</reference>
<proteinExistence type="predicted"/>
<keyword evidence="5 7" id="KW-1133">Transmembrane helix</keyword>
<evidence type="ECO:0000313" key="11">
    <source>
        <dbReference type="Proteomes" id="UP000318943"/>
    </source>
</evidence>
<dbReference type="PROSITE" id="PS50850">
    <property type="entry name" value="MFS"/>
    <property type="match status" value="1"/>
</dbReference>
<evidence type="ECO:0000313" key="10">
    <source>
        <dbReference type="EMBL" id="URF06747.1"/>
    </source>
</evidence>
<dbReference type="EMBL" id="VCIZ01000005">
    <property type="protein sequence ID" value="TSP12832.1"/>
    <property type="molecule type" value="Genomic_DNA"/>
</dbReference>
<dbReference type="InterPro" id="IPR036259">
    <property type="entry name" value="MFS_trans_sf"/>
</dbReference>
<evidence type="ECO:0000256" key="1">
    <source>
        <dbReference type="ARBA" id="ARBA00004651"/>
    </source>
</evidence>
<evidence type="ECO:0000256" key="6">
    <source>
        <dbReference type="ARBA" id="ARBA00023136"/>
    </source>
</evidence>
<dbReference type="FunFam" id="1.20.1250.20:FF:000001">
    <property type="entry name" value="Dicarboxylate MFS transporter"/>
    <property type="match status" value="1"/>
</dbReference>
<evidence type="ECO:0000259" key="8">
    <source>
        <dbReference type="PROSITE" id="PS50850"/>
    </source>
</evidence>
<accession>A0AAE9L382</accession>
<evidence type="ECO:0000256" key="3">
    <source>
        <dbReference type="ARBA" id="ARBA00022475"/>
    </source>
</evidence>
<keyword evidence="3" id="KW-1003">Cell membrane</keyword>
<dbReference type="GO" id="GO:0022857">
    <property type="term" value="F:transmembrane transporter activity"/>
    <property type="evidence" value="ECO:0007669"/>
    <property type="project" value="InterPro"/>
</dbReference>
<dbReference type="RefSeq" id="WP_144197796.1">
    <property type="nucleotide sequence ID" value="NZ_CAJPVH010000025.1"/>
</dbReference>
<evidence type="ECO:0000256" key="4">
    <source>
        <dbReference type="ARBA" id="ARBA00022692"/>
    </source>
</evidence>
<dbReference type="Pfam" id="PF00083">
    <property type="entry name" value="Sugar_tr"/>
    <property type="match status" value="1"/>
</dbReference>
<evidence type="ECO:0000256" key="2">
    <source>
        <dbReference type="ARBA" id="ARBA00022448"/>
    </source>
</evidence>
<dbReference type="InterPro" id="IPR020846">
    <property type="entry name" value="MFS_dom"/>
</dbReference>
<feature type="transmembrane region" description="Helical" evidence="7">
    <location>
        <begin position="113"/>
        <end position="133"/>
    </location>
</feature>
<protein>
    <submittedName>
        <fullName evidence="10">MHS family MFS transporter</fullName>
    </submittedName>
</protein>
<dbReference type="Proteomes" id="UP001056132">
    <property type="component" value="Chromosome 2"/>
</dbReference>
<comment type="subcellular location">
    <subcellularLocation>
        <location evidence="1">Cell membrane</location>
        <topology evidence="1">Multi-pass membrane protein</topology>
    </subcellularLocation>
</comment>
<dbReference type="AlphaFoldDB" id="A0AAE9L382"/>
<evidence type="ECO:0000313" key="9">
    <source>
        <dbReference type="EMBL" id="TSP12832.1"/>
    </source>
</evidence>
<evidence type="ECO:0000256" key="7">
    <source>
        <dbReference type="SAM" id="Phobius"/>
    </source>
</evidence>
<feature type="transmembrane region" description="Helical" evidence="7">
    <location>
        <begin position="307"/>
        <end position="323"/>
    </location>
</feature>
<dbReference type="EMBL" id="CP097331">
    <property type="protein sequence ID" value="URF06747.1"/>
    <property type="molecule type" value="Genomic_DNA"/>
</dbReference>
<organism evidence="10 12">
    <name type="scientific">Cupriavidus campinensis</name>
    <dbReference type="NCBI Taxonomy" id="151783"/>
    <lineage>
        <taxon>Bacteria</taxon>
        <taxon>Pseudomonadati</taxon>
        <taxon>Pseudomonadota</taxon>
        <taxon>Betaproteobacteria</taxon>
        <taxon>Burkholderiales</taxon>
        <taxon>Burkholderiaceae</taxon>
        <taxon>Cupriavidus</taxon>
    </lineage>
</organism>
<feature type="transmembrane region" description="Helical" evidence="7">
    <location>
        <begin position="89"/>
        <end position="107"/>
    </location>
</feature>
<feature type="transmembrane region" description="Helical" evidence="7">
    <location>
        <begin position="56"/>
        <end position="77"/>
    </location>
</feature>
<dbReference type="SUPFAM" id="SSF103473">
    <property type="entry name" value="MFS general substrate transporter"/>
    <property type="match status" value="1"/>
</dbReference>
<dbReference type="GO" id="GO:0005886">
    <property type="term" value="C:plasma membrane"/>
    <property type="evidence" value="ECO:0007669"/>
    <property type="project" value="UniProtKB-SubCell"/>
</dbReference>
<dbReference type="InterPro" id="IPR011701">
    <property type="entry name" value="MFS"/>
</dbReference>
<feature type="transmembrane region" description="Helical" evidence="7">
    <location>
        <begin position="281"/>
        <end position="300"/>
    </location>
</feature>
<sequence>MNKIPGARSRRAYITAGLASMMGTTIEWYDFFLYGTAAALIFNKIFFPSFDPLTGTLAAFATYSVGFFARPLGGIVFGHFGDRMGRKSMLLITLFMMGIPTILIGLIPSYDSIGYWAAVALVLLRLLQGIAVGGEWGGAVLMAVEHAPEGKKGFFGSLPQAGVAPGLVLSSLAMGMVATLPEQDMLTWGWRVPFLASVVLLAVGWFIRAKVAESPDFEQMKKQGDKVEMPAMVVLRQYPRQVLTVVGGRLAEVTWFYTVVTFALAYATGTLGIPKTVMLDATVWGAAIALFTMPLCGMLADRIGFKWVFMAGTVGILLFSSQFFDLLQSLDPRNITIALAIAIGLVYACLYAPEGSLFAAQFPAEVRYSGISIAVQVSGAIGGGLAPIVATSLLKYGGGSPTYIVWYLGALSVIAFLSAACMRETALGGLPVAAVNGSRHV</sequence>
<dbReference type="Gene3D" id="1.20.1250.20">
    <property type="entry name" value="MFS general substrate transporter like domains"/>
    <property type="match status" value="2"/>
</dbReference>
<keyword evidence="2" id="KW-0813">Transport</keyword>
<keyword evidence="4 7" id="KW-0812">Transmembrane</keyword>
<evidence type="ECO:0000313" key="12">
    <source>
        <dbReference type="Proteomes" id="UP001056132"/>
    </source>
</evidence>
<feature type="transmembrane region" description="Helical" evidence="7">
    <location>
        <begin position="154"/>
        <end position="176"/>
    </location>
</feature>
<feature type="transmembrane region" description="Helical" evidence="7">
    <location>
        <begin position="335"/>
        <end position="352"/>
    </location>
</feature>
<feature type="transmembrane region" description="Helical" evidence="7">
    <location>
        <begin position="188"/>
        <end position="207"/>
    </location>
</feature>
<dbReference type="InterPro" id="IPR005828">
    <property type="entry name" value="MFS_sugar_transport-like"/>
</dbReference>
<evidence type="ECO:0000256" key="5">
    <source>
        <dbReference type="ARBA" id="ARBA00022989"/>
    </source>
</evidence>
<keyword evidence="11" id="KW-1185">Reference proteome</keyword>
<dbReference type="CDD" id="cd17369">
    <property type="entry name" value="MFS_ShiA_like"/>
    <property type="match status" value="1"/>
</dbReference>
<name>A0AAE9L382_9BURK</name>